<name>A0A9P8MNQ7_9HYPO</name>
<feature type="compositionally biased region" description="Basic residues" evidence="1">
    <location>
        <begin position="64"/>
        <end position="81"/>
    </location>
</feature>
<dbReference type="RefSeq" id="XP_044715840.1">
    <property type="nucleotide sequence ID" value="XM_044869098.1"/>
</dbReference>
<evidence type="ECO:0000313" key="2">
    <source>
        <dbReference type="EMBL" id="KAH0958327.1"/>
    </source>
</evidence>
<evidence type="ECO:0000313" key="3">
    <source>
        <dbReference type="Proteomes" id="UP000824596"/>
    </source>
</evidence>
<keyword evidence="3" id="KW-1185">Reference proteome</keyword>
<comment type="caution">
    <text evidence="2">The sequence shown here is derived from an EMBL/GenBank/DDBJ whole genome shotgun (WGS) entry which is preliminary data.</text>
</comment>
<sequence>MDTVRVGLMTLLEDHGDMSTRFQTYVTWNELHQLLNRRFPRSTGDWATDIEQREPNLLAKQRTNRFKHKKPRHRRSRASKRLQKDEAPQSSCATGLEEAPTTTDPETGRNGVASTSLAVILHFPEDHGTEPTRNGHGRLYANVQKCKPTTEELVAAISNARVTVALQTNGVQNENMPAADWELGGRVCEIASENGPSFFKGRTLSAGGFDAF</sequence>
<gene>
    <name evidence="2" type="ORF">HRG_10628</name>
</gene>
<organism evidence="2 3">
    <name type="scientific">Hirsutella rhossiliensis</name>
    <dbReference type="NCBI Taxonomy" id="111463"/>
    <lineage>
        <taxon>Eukaryota</taxon>
        <taxon>Fungi</taxon>
        <taxon>Dikarya</taxon>
        <taxon>Ascomycota</taxon>
        <taxon>Pezizomycotina</taxon>
        <taxon>Sordariomycetes</taxon>
        <taxon>Hypocreomycetidae</taxon>
        <taxon>Hypocreales</taxon>
        <taxon>Ophiocordycipitaceae</taxon>
        <taxon>Hirsutella</taxon>
    </lineage>
</organism>
<evidence type="ECO:0000256" key="1">
    <source>
        <dbReference type="SAM" id="MobiDB-lite"/>
    </source>
</evidence>
<dbReference type="GeneID" id="68359756"/>
<dbReference type="Proteomes" id="UP000824596">
    <property type="component" value="Unassembled WGS sequence"/>
</dbReference>
<dbReference type="AlphaFoldDB" id="A0A9P8MNQ7"/>
<accession>A0A9P8MNQ7</accession>
<reference evidence="2" key="1">
    <citation type="submission" date="2021-09" db="EMBL/GenBank/DDBJ databases">
        <title>A high-quality genome of the endoparasitic fungus Hirsutella rhossiliensis with a comparison of Hirsutella genomes reveals transposable elements contributing to genome size variation.</title>
        <authorList>
            <person name="Lin R."/>
            <person name="Jiao Y."/>
            <person name="Sun X."/>
            <person name="Ling J."/>
            <person name="Xie B."/>
            <person name="Cheng X."/>
        </authorList>
    </citation>
    <scope>NUCLEOTIDE SEQUENCE</scope>
    <source>
        <strain evidence="2">HR02</strain>
    </source>
</reference>
<protein>
    <submittedName>
        <fullName evidence="2">Uncharacterized protein</fullName>
    </submittedName>
</protein>
<dbReference type="EMBL" id="JAIZPD010000016">
    <property type="protein sequence ID" value="KAH0958327.1"/>
    <property type="molecule type" value="Genomic_DNA"/>
</dbReference>
<feature type="region of interest" description="Disordered" evidence="1">
    <location>
        <begin position="64"/>
        <end position="110"/>
    </location>
</feature>
<proteinExistence type="predicted"/>